<dbReference type="AlphaFoldDB" id="A0AAF0ZB33"/>
<dbReference type="FunFam" id="3.90.1150.10:FF:000007">
    <property type="entry name" value="Glycine dehydrogenase (decarboxylating), mitochondrial"/>
    <property type="match status" value="1"/>
</dbReference>
<dbReference type="InterPro" id="IPR015424">
    <property type="entry name" value="PyrdxlP-dep_Trfase"/>
</dbReference>
<dbReference type="Gene3D" id="3.90.1150.10">
    <property type="entry name" value="Aspartate Aminotransferase, domain 1"/>
    <property type="match status" value="2"/>
</dbReference>
<evidence type="ECO:0000259" key="11">
    <source>
        <dbReference type="Pfam" id="PF21478"/>
    </source>
</evidence>
<feature type="modified residue" description="N6-(pyridoxal phosphate)lysine" evidence="8 9">
    <location>
        <position position="737"/>
    </location>
</feature>
<evidence type="ECO:0000256" key="5">
    <source>
        <dbReference type="ARBA" id="ARBA00022898"/>
    </source>
</evidence>
<dbReference type="FunFam" id="3.40.640.10:FF:000007">
    <property type="entry name" value="glycine dehydrogenase (Decarboxylating), mitochondrial"/>
    <property type="match status" value="1"/>
</dbReference>
<dbReference type="GO" id="GO:0016594">
    <property type="term" value="F:glycine binding"/>
    <property type="evidence" value="ECO:0007669"/>
    <property type="project" value="TreeGrafter"/>
</dbReference>
<comment type="function">
    <text evidence="2 8">The glycine cleavage system catalyzes the degradation of glycine. The P protein binds the alpha-amino group of glycine through its pyridoxal phosphate cofactor; CO(2) is released and the remaining methylamine moiety is then transferred to the lipoamide cofactor of the H protein.</text>
</comment>
<sequence>MLDLENIASSFVSENSEQKVNSDVSIPREDQFIHRHIGIDSYEEDSIVKQLGYDSLDSLIDRAIPQSIRFSKPFNLPSPQTETQALKTLSAIASENQVYRSFIGMGYYNCVTPAVIQRNILENPNWYTAYTPYQPEIAQGRLEALLNFQTMVIDLTGLEIANASLLDEGTAAAEAMTMSYGASKSKSKLFFVDEKCHPQTIEVIKTRARYLDIELIIDNPFTYDFTNAVFGCLLQYPATDGTIYDYQAIIEQIHQEKGLVILAADLLALALLKSPGELNADIAVGNSQRFGVPLGYGGPHAGYFATKEEYKRQIPGRLVGVSVDAQGKPALRLALQTREQHIRRDKATSNICTAQVLLAVIASSYAVYHGEKGIKNIATRVHQLTRILANSLEKLGYQLQSEHFFDTIKVRIDDNELIASIRELAENQQINFRYYRDGVGISLDEATTLTEVNQICAIFAQNTVYIRLLENKSPLLDASIYQGDDNISRLGIPVSLQRQSRFLTEPVFNQHTSETELLRYLHRLESKDLSLTTSMIPLGSCTMKLNATSEMLPITWAEFNNIHPFAPLSQTKGYQALFSQLETWLAEITGFAGVSLQPNAGSQGEYAGLQVIRRYHDSRGEGDRTICLIPESAHGTNPASAVMCGLKVVAVKCDEEGNIDIADLQAKAEKHKDKLAALMVTYPSTHGVFEEGIKDICGIIHSYGGQVYLDGANMNAQVGLCKPGDFGADVCHLNLHKTFCIPHGGGGPGVGPIGVASHLVPFLPSTSLTPLTPLNKGGDAEEYILNEERNVEESIGMISAAPWGSASILPISWMYIAMMGGEGLTHATKIAILSANYMAHRLAPYYPILFTGKDGLVAHECIIDLRHFRKTADISVEDVAKRLMDYGFHAPTMSWPVAGTMMIEPTESESKAELDRFCDAMISIRKEIEAIEKGEMDKNDNLLKNAPHTAEMLLKSKWNHPYTREMAAYPDKWTKEHKFWTSVARIDNAKGDRNLVCSCVGMESYTAS</sequence>
<keyword evidence="5 8" id="KW-0663">Pyridoxal phosphate</keyword>
<dbReference type="GO" id="GO:0030170">
    <property type="term" value="F:pyridoxal phosphate binding"/>
    <property type="evidence" value="ECO:0007669"/>
    <property type="project" value="TreeGrafter"/>
</dbReference>
<dbReference type="InterPro" id="IPR003437">
    <property type="entry name" value="GcvP"/>
</dbReference>
<dbReference type="NCBIfam" id="NF003346">
    <property type="entry name" value="PRK04366.1"/>
    <property type="match status" value="1"/>
</dbReference>
<dbReference type="InterPro" id="IPR049316">
    <property type="entry name" value="GDC-P_C"/>
</dbReference>
<reference evidence="12" key="1">
    <citation type="submission" date="2023-11" db="EMBL/GenBank/DDBJ databases">
        <title>Genome sequence of Cyanobacterium aponinum BCRC AL20115.</title>
        <authorList>
            <person name="Chang H.-Y."/>
            <person name="Lin K.-M."/>
            <person name="Hsueh H.-T."/>
            <person name="Chu H.-A."/>
            <person name="Kuo C.-H."/>
        </authorList>
    </citation>
    <scope>NUCLEOTIDE SEQUENCE</scope>
    <source>
        <strain evidence="12">AL20115</strain>
    </source>
</reference>
<evidence type="ECO:0000256" key="7">
    <source>
        <dbReference type="ARBA" id="ARBA00049026"/>
    </source>
</evidence>
<evidence type="ECO:0000256" key="3">
    <source>
        <dbReference type="ARBA" id="ARBA00010756"/>
    </source>
</evidence>
<organism evidence="12">
    <name type="scientific">Cyanobacterium aponinum AL20115</name>
    <dbReference type="NCBI Taxonomy" id="3090662"/>
    <lineage>
        <taxon>Bacteria</taxon>
        <taxon>Bacillati</taxon>
        <taxon>Cyanobacteriota</taxon>
        <taxon>Cyanophyceae</taxon>
        <taxon>Oscillatoriophycideae</taxon>
        <taxon>Chroococcales</taxon>
        <taxon>Geminocystaceae</taxon>
        <taxon>Cyanobacterium</taxon>
    </lineage>
</organism>
<keyword evidence="6 8" id="KW-0560">Oxidoreductase</keyword>
<evidence type="ECO:0000256" key="6">
    <source>
        <dbReference type="ARBA" id="ARBA00023002"/>
    </source>
</evidence>
<evidence type="ECO:0000256" key="1">
    <source>
        <dbReference type="ARBA" id="ARBA00001933"/>
    </source>
</evidence>
<evidence type="ECO:0000313" key="12">
    <source>
        <dbReference type="EMBL" id="WPF88956.1"/>
    </source>
</evidence>
<dbReference type="GO" id="GO:0005829">
    <property type="term" value="C:cytosol"/>
    <property type="evidence" value="ECO:0007669"/>
    <property type="project" value="TreeGrafter"/>
</dbReference>
<dbReference type="InterPro" id="IPR015421">
    <property type="entry name" value="PyrdxlP-dep_Trfase_major"/>
</dbReference>
<evidence type="ECO:0000256" key="8">
    <source>
        <dbReference type="HAMAP-Rule" id="MF_00711"/>
    </source>
</evidence>
<dbReference type="Pfam" id="PF21478">
    <property type="entry name" value="GcvP2_C"/>
    <property type="match status" value="1"/>
</dbReference>
<dbReference type="SUPFAM" id="SSF53383">
    <property type="entry name" value="PLP-dependent transferases"/>
    <property type="match status" value="2"/>
</dbReference>
<gene>
    <name evidence="8 12" type="primary">gcvP</name>
    <name evidence="12" type="ORF">SAY89_01410</name>
</gene>
<dbReference type="NCBIfam" id="TIGR00461">
    <property type="entry name" value="gcvP"/>
    <property type="match status" value="1"/>
</dbReference>
<dbReference type="FunFam" id="3.40.640.10:FF:000005">
    <property type="entry name" value="Glycine dehydrogenase (decarboxylating), mitochondrial"/>
    <property type="match status" value="1"/>
</dbReference>
<dbReference type="Gene3D" id="3.40.640.10">
    <property type="entry name" value="Type I PLP-dependent aspartate aminotransferase-like (Major domain)"/>
    <property type="match status" value="2"/>
</dbReference>
<dbReference type="EMBL" id="CP138348">
    <property type="protein sequence ID" value="WPF88956.1"/>
    <property type="molecule type" value="Genomic_DNA"/>
</dbReference>
<name>A0AAF0ZB33_9CHRO</name>
<evidence type="ECO:0000259" key="10">
    <source>
        <dbReference type="Pfam" id="PF02347"/>
    </source>
</evidence>
<dbReference type="PANTHER" id="PTHR11773">
    <property type="entry name" value="GLYCINE DEHYDROGENASE, DECARBOXYLATING"/>
    <property type="match status" value="1"/>
</dbReference>
<dbReference type="InterPro" id="IPR015422">
    <property type="entry name" value="PyrdxlP-dep_Trfase_small"/>
</dbReference>
<evidence type="ECO:0000256" key="4">
    <source>
        <dbReference type="ARBA" id="ARBA00011690"/>
    </source>
</evidence>
<feature type="domain" description="Glycine dehydrogenase C-terminal" evidence="11">
    <location>
        <begin position="827"/>
        <end position="948"/>
    </location>
</feature>
<dbReference type="EC" id="1.4.4.2" evidence="8"/>
<dbReference type="InterPro" id="IPR020581">
    <property type="entry name" value="GDC_P"/>
</dbReference>
<comment type="cofactor">
    <cofactor evidence="1 8 9">
        <name>pyridoxal 5'-phosphate</name>
        <dbReference type="ChEBI" id="CHEBI:597326"/>
    </cofactor>
</comment>
<evidence type="ECO:0000256" key="9">
    <source>
        <dbReference type="PIRSR" id="PIRSR603437-50"/>
    </source>
</evidence>
<dbReference type="InterPro" id="IPR049315">
    <property type="entry name" value="GDC-P_N"/>
</dbReference>
<comment type="catalytic activity">
    <reaction evidence="7 8">
        <text>N(6)-[(R)-lipoyl]-L-lysyl-[glycine-cleavage complex H protein] + glycine + H(+) = N(6)-[(R)-S(8)-aminomethyldihydrolipoyl]-L-lysyl-[glycine-cleavage complex H protein] + CO2</text>
        <dbReference type="Rhea" id="RHEA:24304"/>
        <dbReference type="Rhea" id="RHEA-COMP:10494"/>
        <dbReference type="Rhea" id="RHEA-COMP:10495"/>
        <dbReference type="ChEBI" id="CHEBI:15378"/>
        <dbReference type="ChEBI" id="CHEBI:16526"/>
        <dbReference type="ChEBI" id="CHEBI:57305"/>
        <dbReference type="ChEBI" id="CHEBI:83099"/>
        <dbReference type="ChEBI" id="CHEBI:83143"/>
        <dbReference type="EC" id="1.4.4.2"/>
    </reaction>
</comment>
<dbReference type="RefSeq" id="WP_320001691.1">
    <property type="nucleotide sequence ID" value="NZ_CP138348.1"/>
</dbReference>
<dbReference type="GO" id="GO:0005960">
    <property type="term" value="C:glycine cleavage complex"/>
    <property type="evidence" value="ECO:0007669"/>
    <property type="project" value="TreeGrafter"/>
</dbReference>
<proteinExistence type="inferred from homology"/>
<dbReference type="GO" id="GO:0004375">
    <property type="term" value="F:glycine dehydrogenase (decarboxylating) activity"/>
    <property type="evidence" value="ECO:0007669"/>
    <property type="project" value="UniProtKB-EC"/>
</dbReference>
<feature type="domain" description="Glycine cleavage system P-protein N-terminal" evidence="10">
    <location>
        <begin position="34"/>
        <end position="459"/>
    </location>
</feature>
<dbReference type="HAMAP" id="MF_00711">
    <property type="entry name" value="GcvP"/>
    <property type="match status" value="1"/>
</dbReference>
<protein>
    <recommendedName>
        <fullName evidence="8">Glycine dehydrogenase (decarboxylating)</fullName>
        <ecNumber evidence="8">1.4.4.2</ecNumber>
    </recommendedName>
    <alternativeName>
        <fullName evidence="8">Glycine cleavage system P-protein</fullName>
    </alternativeName>
    <alternativeName>
        <fullName evidence="8">Glycine decarboxylase</fullName>
    </alternativeName>
    <alternativeName>
        <fullName evidence="8">Glycine dehydrogenase (aminomethyl-transferring)</fullName>
    </alternativeName>
</protein>
<dbReference type="CDD" id="cd00613">
    <property type="entry name" value="GDC-P"/>
    <property type="match status" value="2"/>
</dbReference>
<evidence type="ECO:0000256" key="2">
    <source>
        <dbReference type="ARBA" id="ARBA00003788"/>
    </source>
</evidence>
<dbReference type="GO" id="GO:0019464">
    <property type="term" value="P:glycine decarboxylation via glycine cleavage system"/>
    <property type="evidence" value="ECO:0007669"/>
    <property type="project" value="UniProtKB-UniRule"/>
</dbReference>
<dbReference type="PANTHER" id="PTHR11773:SF1">
    <property type="entry name" value="GLYCINE DEHYDROGENASE (DECARBOXYLATING), MITOCHONDRIAL"/>
    <property type="match status" value="1"/>
</dbReference>
<feature type="domain" description="Glycine cleavage system P-protein N-terminal" evidence="10">
    <location>
        <begin position="504"/>
        <end position="764"/>
    </location>
</feature>
<accession>A0AAF0ZB33</accession>
<comment type="similarity">
    <text evidence="3 8">Belongs to the GcvP family.</text>
</comment>
<dbReference type="Pfam" id="PF02347">
    <property type="entry name" value="GDC-P"/>
    <property type="match status" value="2"/>
</dbReference>
<comment type="subunit">
    <text evidence="4 8">The glycine cleavage system is composed of four proteins: P, T, L and H.</text>
</comment>